<organism evidence="2 3">
    <name type="scientific">Arsenophonus apicola</name>
    <dbReference type="NCBI Taxonomy" id="2879119"/>
    <lineage>
        <taxon>Bacteria</taxon>
        <taxon>Pseudomonadati</taxon>
        <taxon>Pseudomonadota</taxon>
        <taxon>Gammaproteobacteria</taxon>
        <taxon>Enterobacterales</taxon>
        <taxon>Morganellaceae</taxon>
        <taxon>Arsenophonus</taxon>
    </lineage>
</organism>
<evidence type="ECO:0000313" key="2">
    <source>
        <dbReference type="EMBL" id="WGO84292.1"/>
    </source>
</evidence>
<dbReference type="RefSeq" id="WP_280939314.1">
    <property type="nucleotide sequence ID" value="NZ_CP123759.1"/>
</dbReference>
<accession>A0ABY8P4Z2</accession>
<gene>
    <name evidence="2" type="ORF">QG404_05210</name>
</gene>
<proteinExistence type="predicted"/>
<keyword evidence="3" id="KW-1185">Reference proteome</keyword>
<protein>
    <submittedName>
        <fullName evidence="2">Uncharacterized protein</fullName>
    </submittedName>
</protein>
<keyword evidence="1" id="KW-1133">Transmembrane helix</keyword>
<dbReference type="EMBL" id="CP123759">
    <property type="protein sequence ID" value="WGO84292.1"/>
    <property type="molecule type" value="Genomic_DNA"/>
</dbReference>
<reference evidence="2 3" key="1">
    <citation type="submission" date="2023-04" db="EMBL/GenBank/DDBJ databases">
        <title>Genome dynamics across the evolutionary transition to endosymbiosis.</title>
        <authorList>
            <person name="Siozios S."/>
            <person name="Nadal-Jimenez P."/>
            <person name="Azagi T."/>
            <person name="Sprong H."/>
            <person name="Frost C.L."/>
            <person name="Parratt S.R."/>
            <person name="Taylor G."/>
            <person name="Brettell L."/>
            <person name="Lew K.C."/>
            <person name="Croft L."/>
            <person name="King K.C."/>
            <person name="Brockhurst M.A."/>
            <person name="Hypsa V."/>
            <person name="Novakova E."/>
            <person name="Darby A.C."/>
            <person name="Hurst G.D.D."/>
        </authorList>
    </citation>
    <scope>NUCLEOTIDE SEQUENCE [LARGE SCALE GENOMIC DNA]</scope>
    <source>
        <strain evidence="3">aApi_AU</strain>
    </source>
</reference>
<feature type="transmembrane region" description="Helical" evidence="1">
    <location>
        <begin position="6"/>
        <end position="24"/>
    </location>
</feature>
<keyword evidence="1" id="KW-0472">Membrane</keyword>
<name>A0ABY8P4Z2_9GAMM</name>
<dbReference type="Proteomes" id="UP001231859">
    <property type="component" value="Chromosome"/>
</dbReference>
<keyword evidence="1" id="KW-0812">Transmembrane</keyword>
<evidence type="ECO:0000256" key="1">
    <source>
        <dbReference type="SAM" id="Phobius"/>
    </source>
</evidence>
<sequence length="41" mass="4455">MTLYLQPGFLILSISSILPLFFLATTTASLEEEKNIIALAA</sequence>
<evidence type="ECO:0000313" key="3">
    <source>
        <dbReference type="Proteomes" id="UP001231859"/>
    </source>
</evidence>